<organism evidence="3 4">
    <name type="scientific">Geranomyces variabilis</name>
    <dbReference type="NCBI Taxonomy" id="109894"/>
    <lineage>
        <taxon>Eukaryota</taxon>
        <taxon>Fungi</taxon>
        <taxon>Fungi incertae sedis</taxon>
        <taxon>Chytridiomycota</taxon>
        <taxon>Chytridiomycota incertae sedis</taxon>
        <taxon>Chytridiomycetes</taxon>
        <taxon>Spizellomycetales</taxon>
        <taxon>Powellomycetaceae</taxon>
        <taxon>Geranomyces</taxon>
    </lineage>
</organism>
<dbReference type="SUPFAM" id="SSF50978">
    <property type="entry name" value="WD40 repeat-like"/>
    <property type="match status" value="1"/>
</dbReference>
<dbReference type="AlphaFoldDB" id="A0AAD5TBD8"/>
<dbReference type="Pfam" id="PF00400">
    <property type="entry name" value="WD40"/>
    <property type="match status" value="3"/>
</dbReference>
<evidence type="ECO:0000313" key="3">
    <source>
        <dbReference type="EMBL" id="KAJ3168421.1"/>
    </source>
</evidence>
<protein>
    <recommendedName>
        <fullName evidence="5">WD40 repeat-like protein</fullName>
    </recommendedName>
</protein>
<dbReference type="GO" id="GO:0080008">
    <property type="term" value="C:Cul4-RING E3 ubiquitin ligase complex"/>
    <property type="evidence" value="ECO:0007669"/>
    <property type="project" value="TreeGrafter"/>
</dbReference>
<dbReference type="EMBL" id="JADGJQ010000120">
    <property type="protein sequence ID" value="KAJ3168421.1"/>
    <property type="molecule type" value="Genomic_DNA"/>
</dbReference>
<dbReference type="InterPro" id="IPR015943">
    <property type="entry name" value="WD40/YVTN_repeat-like_dom_sf"/>
</dbReference>
<dbReference type="PROSITE" id="PS50294">
    <property type="entry name" value="WD_REPEATS_REGION"/>
    <property type="match status" value="2"/>
</dbReference>
<keyword evidence="4" id="KW-1185">Reference proteome</keyword>
<dbReference type="InterPro" id="IPR036322">
    <property type="entry name" value="WD40_repeat_dom_sf"/>
</dbReference>
<keyword evidence="1" id="KW-0853">WD repeat</keyword>
<dbReference type="Proteomes" id="UP001212152">
    <property type="component" value="Unassembled WGS sequence"/>
</dbReference>
<dbReference type="PANTHER" id="PTHR19847">
    <property type="entry name" value="DDB1- AND CUL4-ASSOCIATED FACTOR 11"/>
    <property type="match status" value="1"/>
</dbReference>
<dbReference type="GO" id="GO:0043161">
    <property type="term" value="P:proteasome-mediated ubiquitin-dependent protein catabolic process"/>
    <property type="evidence" value="ECO:0007669"/>
    <property type="project" value="TreeGrafter"/>
</dbReference>
<reference evidence="3" key="1">
    <citation type="submission" date="2020-05" db="EMBL/GenBank/DDBJ databases">
        <title>Phylogenomic resolution of chytrid fungi.</title>
        <authorList>
            <person name="Stajich J.E."/>
            <person name="Amses K."/>
            <person name="Simmons R."/>
            <person name="Seto K."/>
            <person name="Myers J."/>
            <person name="Bonds A."/>
            <person name="Quandt C.A."/>
            <person name="Barry K."/>
            <person name="Liu P."/>
            <person name="Grigoriev I."/>
            <person name="Longcore J.E."/>
            <person name="James T.Y."/>
        </authorList>
    </citation>
    <scope>NUCLEOTIDE SEQUENCE</scope>
    <source>
        <strain evidence="3">JEL0379</strain>
    </source>
</reference>
<dbReference type="SMART" id="SM00320">
    <property type="entry name" value="WD40"/>
    <property type="match status" value="6"/>
</dbReference>
<evidence type="ECO:0000313" key="4">
    <source>
        <dbReference type="Proteomes" id="UP001212152"/>
    </source>
</evidence>
<feature type="compositionally biased region" description="Acidic residues" evidence="2">
    <location>
        <begin position="10"/>
        <end position="42"/>
    </location>
</feature>
<feature type="region of interest" description="Disordered" evidence="2">
    <location>
        <begin position="1"/>
        <end position="42"/>
    </location>
</feature>
<dbReference type="InterPro" id="IPR001680">
    <property type="entry name" value="WD40_rpt"/>
</dbReference>
<feature type="region of interest" description="Disordered" evidence="2">
    <location>
        <begin position="83"/>
        <end position="124"/>
    </location>
</feature>
<sequence length="545" mass="61055">MAATSHTSDESTDDDFLPDDDDEMQYDDGDEDWETTTDSLDLEDETWVDSYLEETANLDQALADLAHQELFYLGRTQFNANKRKAATNTQETSSSPDSPCGGKNADDDDDDDEHAGEEKTVSAKAPWRKQSVFEMVKQRAQGILDSDSLLSISQSVMPNRSTQVLDRHSARAYSGQFSDDGSFFFSCTQDYRLHMYNTTDPANIEKTGTIQGERGQWTITDCSLSPDNSKMIYSSITPVVHLANVDFDRDPETHHTALDFDPTGDGFGIWSVRFSGDAKEIVAGASNECLYVFDIETRTVLHEIEGHDDHVNAVCFADQRSPHILFSASDDSFVKIWDRRSLGRDSKPAGVFVGHTEGVTYLDSKSDGRYALSNGKDQTMKMWDLRKCVESSQFASDETLQVGYYAENWDYRSDNYPGPRDFRHPRDCSVQTFTGHSVLKTLIRCHFSPAYTGQRYVYTGSADGIVRIFNLDGSLVNELNTNDGLKGNDQPLRMAFDFFLPRRSWTGQVTRDVSWHPHLPYIISTSWCGAGGGASLVHDYVSESA</sequence>
<evidence type="ECO:0000256" key="2">
    <source>
        <dbReference type="SAM" id="MobiDB-lite"/>
    </source>
</evidence>
<comment type="caution">
    <text evidence="3">The sequence shown here is derived from an EMBL/GenBank/DDBJ whole genome shotgun (WGS) entry which is preliminary data.</text>
</comment>
<feature type="repeat" description="WD" evidence="1">
    <location>
        <begin position="304"/>
        <end position="338"/>
    </location>
</feature>
<proteinExistence type="predicted"/>
<gene>
    <name evidence="3" type="ORF">HDU87_001152</name>
</gene>
<dbReference type="PROSITE" id="PS50082">
    <property type="entry name" value="WD_REPEATS_2"/>
    <property type="match status" value="2"/>
</dbReference>
<accession>A0AAD5TBD8</accession>
<evidence type="ECO:0000256" key="1">
    <source>
        <dbReference type="PROSITE-ProRule" id="PRU00221"/>
    </source>
</evidence>
<name>A0AAD5TBD8_9FUNG</name>
<dbReference type="PANTHER" id="PTHR19847:SF7">
    <property type="entry name" value="DDB1- AND CUL4-ASSOCIATED FACTOR 11"/>
    <property type="match status" value="1"/>
</dbReference>
<feature type="repeat" description="WD" evidence="1">
    <location>
        <begin position="352"/>
        <end position="386"/>
    </location>
</feature>
<feature type="compositionally biased region" description="Polar residues" evidence="2">
    <location>
        <begin position="83"/>
        <end position="97"/>
    </location>
</feature>
<dbReference type="Gene3D" id="2.130.10.10">
    <property type="entry name" value="YVTN repeat-like/Quinoprotein amine dehydrogenase"/>
    <property type="match status" value="2"/>
</dbReference>
<dbReference type="InterPro" id="IPR051859">
    <property type="entry name" value="DCAF"/>
</dbReference>
<evidence type="ECO:0008006" key="5">
    <source>
        <dbReference type="Google" id="ProtNLM"/>
    </source>
</evidence>
<feature type="compositionally biased region" description="Acidic residues" evidence="2">
    <location>
        <begin position="106"/>
        <end position="115"/>
    </location>
</feature>